<organism evidence="2 3">
    <name type="scientific">Halolamina salina</name>
    <dbReference type="NCBI Taxonomy" id="1220023"/>
    <lineage>
        <taxon>Archaea</taxon>
        <taxon>Methanobacteriati</taxon>
        <taxon>Methanobacteriota</taxon>
        <taxon>Stenosarchaea group</taxon>
        <taxon>Halobacteria</taxon>
        <taxon>Halobacteriales</taxon>
        <taxon>Haloferacaceae</taxon>
    </lineage>
</organism>
<feature type="transmembrane region" description="Helical" evidence="1">
    <location>
        <begin position="15"/>
        <end position="34"/>
    </location>
</feature>
<dbReference type="AlphaFoldDB" id="A0ABD6BA59"/>
<protein>
    <submittedName>
        <fullName evidence="2">ZIP family metal transporter</fullName>
    </submittedName>
</protein>
<keyword evidence="3" id="KW-1185">Reference proteome</keyword>
<accession>A0ABD6BA59</accession>
<keyword evidence="1" id="KW-0472">Membrane</keyword>
<dbReference type="EMBL" id="JBHUDH010000197">
    <property type="protein sequence ID" value="MFD1527461.1"/>
    <property type="molecule type" value="Genomic_DNA"/>
</dbReference>
<keyword evidence="1" id="KW-0812">Transmembrane</keyword>
<evidence type="ECO:0000256" key="1">
    <source>
        <dbReference type="SAM" id="Phobius"/>
    </source>
</evidence>
<feature type="transmembrane region" description="Helical" evidence="1">
    <location>
        <begin position="100"/>
        <end position="117"/>
    </location>
</feature>
<keyword evidence="1" id="KW-1133">Transmembrane helix</keyword>
<dbReference type="Proteomes" id="UP001597111">
    <property type="component" value="Unassembled WGS sequence"/>
</dbReference>
<feature type="transmembrane region" description="Helical" evidence="1">
    <location>
        <begin position="40"/>
        <end position="57"/>
    </location>
</feature>
<reference evidence="2 3" key="1">
    <citation type="journal article" date="2019" name="Int. J. Syst. Evol. Microbiol.">
        <title>The Global Catalogue of Microorganisms (GCM) 10K type strain sequencing project: providing services to taxonomists for standard genome sequencing and annotation.</title>
        <authorList>
            <consortium name="The Broad Institute Genomics Platform"/>
            <consortium name="The Broad Institute Genome Sequencing Center for Infectious Disease"/>
            <person name="Wu L."/>
            <person name="Ma J."/>
        </authorList>
    </citation>
    <scope>NUCLEOTIDE SEQUENCE [LARGE SCALE GENOMIC DNA]</scope>
    <source>
        <strain evidence="2 3">CGMCC 1.12285</strain>
    </source>
</reference>
<sequence>MDTEATPTSSRSERLVGGAGVLALLVASTAGVAMGATKPVGIGWVAFAAMVGGVALARRTGEKRPSTLVWGSGLASGAMIVSVGLFLLPDALNHHLKFGGLGVATGVIVGFGGHAIGHRLSHAELPMDSTVAQLTAHAAAAGAIIGIVYGNMPELGPLLGVAIVSHKGPAGYAAADRLQRNGRSWVPILLPASGVGVVAVVSSAIALPASPPVNGLVFGFATGVFLHVAMDFLPRCELGSEVHDALSVDDDAHEVLDRLRLHAVASTVLGGAVVVLLWLAVTGGP</sequence>
<evidence type="ECO:0000313" key="3">
    <source>
        <dbReference type="Proteomes" id="UP001597111"/>
    </source>
</evidence>
<feature type="transmembrane region" description="Helical" evidence="1">
    <location>
        <begin position="261"/>
        <end position="281"/>
    </location>
</feature>
<proteinExistence type="predicted"/>
<dbReference type="RefSeq" id="WP_379818928.1">
    <property type="nucleotide sequence ID" value="NZ_JBHUDH010000197.1"/>
</dbReference>
<gene>
    <name evidence="2" type="ORF">ACFR9S_14335</name>
</gene>
<name>A0ABD6BA59_9EURY</name>
<comment type="caution">
    <text evidence="2">The sequence shown here is derived from an EMBL/GenBank/DDBJ whole genome shotgun (WGS) entry which is preliminary data.</text>
</comment>
<feature type="transmembrane region" description="Helical" evidence="1">
    <location>
        <begin position="69"/>
        <end position="88"/>
    </location>
</feature>
<feature type="transmembrane region" description="Helical" evidence="1">
    <location>
        <begin position="186"/>
        <end position="207"/>
    </location>
</feature>
<evidence type="ECO:0000313" key="2">
    <source>
        <dbReference type="EMBL" id="MFD1527461.1"/>
    </source>
</evidence>